<keyword evidence="8" id="KW-0520">NAD</keyword>
<evidence type="ECO:0000256" key="4">
    <source>
        <dbReference type="ARBA" id="ARBA00013001"/>
    </source>
</evidence>
<evidence type="ECO:0000256" key="3">
    <source>
        <dbReference type="ARBA" id="ARBA00005854"/>
    </source>
</evidence>
<dbReference type="Gene3D" id="3.30.70.260">
    <property type="match status" value="1"/>
</dbReference>
<dbReference type="Gene3D" id="3.40.50.720">
    <property type="entry name" value="NAD(P)-binding Rossmann-like Domain"/>
    <property type="match status" value="2"/>
</dbReference>
<evidence type="ECO:0000256" key="9">
    <source>
        <dbReference type="ARBA" id="ARBA00030455"/>
    </source>
</evidence>
<name>A0A6A8MED3_9LACO</name>
<dbReference type="EC" id="1.1.1.399" evidence="4"/>
<organism evidence="14 15">
    <name type="scientific">Lactobacillus porci</name>
    <dbReference type="NCBI Taxonomy" id="2012477"/>
    <lineage>
        <taxon>Bacteria</taxon>
        <taxon>Bacillati</taxon>
        <taxon>Bacillota</taxon>
        <taxon>Bacilli</taxon>
        <taxon>Lactobacillales</taxon>
        <taxon>Lactobacillaceae</taxon>
        <taxon>Lactobacillus</taxon>
    </lineage>
</organism>
<evidence type="ECO:0000256" key="10">
    <source>
        <dbReference type="ARBA" id="ARBA00048126"/>
    </source>
</evidence>
<proteinExistence type="inferred from homology"/>
<dbReference type="AlphaFoldDB" id="A0A6A8MED3"/>
<dbReference type="InterPro" id="IPR045865">
    <property type="entry name" value="ACT-like_dom_sf"/>
</dbReference>
<dbReference type="InterPro" id="IPR002912">
    <property type="entry name" value="ACT_dom"/>
</dbReference>
<dbReference type="CDD" id="cd12174">
    <property type="entry name" value="PGDH_like_3"/>
    <property type="match status" value="1"/>
</dbReference>
<evidence type="ECO:0000313" key="14">
    <source>
        <dbReference type="EMBL" id="MST87145.1"/>
    </source>
</evidence>
<evidence type="ECO:0000313" key="15">
    <source>
        <dbReference type="Proteomes" id="UP000438120"/>
    </source>
</evidence>
<evidence type="ECO:0000259" key="13">
    <source>
        <dbReference type="PROSITE" id="PS51671"/>
    </source>
</evidence>
<dbReference type="InterPro" id="IPR036291">
    <property type="entry name" value="NAD(P)-bd_dom_sf"/>
</dbReference>
<evidence type="ECO:0000256" key="7">
    <source>
        <dbReference type="ARBA" id="ARBA00023002"/>
    </source>
</evidence>
<dbReference type="EC" id="1.1.1.95" evidence="5"/>
<dbReference type="GO" id="GO:0051287">
    <property type="term" value="F:NAD binding"/>
    <property type="evidence" value="ECO:0007669"/>
    <property type="project" value="InterPro"/>
</dbReference>
<dbReference type="EMBL" id="VUMX01000013">
    <property type="protein sequence ID" value="MST87145.1"/>
    <property type="molecule type" value="Genomic_DNA"/>
</dbReference>
<evidence type="ECO:0000256" key="12">
    <source>
        <dbReference type="RuleBase" id="RU003719"/>
    </source>
</evidence>
<dbReference type="InterPro" id="IPR006140">
    <property type="entry name" value="D-isomer_DH_NAD-bd"/>
</dbReference>
<reference evidence="14 15" key="1">
    <citation type="submission" date="2019-08" db="EMBL/GenBank/DDBJ databases">
        <title>In-depth cultivation of the pig gut microbiome towards novel bacterial diversity and tailored functional studies.</title>
        <authorList>
            <person name="Wylensek D."/>
            <person name="Hitch T.C.A."/>
            <person name="Clavel T."/>
        </authorList>
    </citation>
    <scope>NUCLEOTIDE SEQUENCE [LARGE SCALE GENOMIC DNA]</scope>
    <source>
        <strain evidence="14 15">Bifido-178-WT-2B</strain>
    </source>
</reference>
<protein>
    <recommendedName>
        <fullName evidence="6">D-3-phosphoglycerate dehydrogenase</fullName>
        <ecNumber evidence="4">1.1.1.399</ecNumber>
        <ecNumber evidence="5">1.1.1.95</ecNumber>
    </recommendedName>
    <alternativeName>
        <fullName evidence="9">2-oxoglutarate reductase</fullName>
    </alternativeName>
</protein>
<dbReference type="PROSITE" id="PS00065">
    <property type="entry name" value="D_2_HYDROXYACID_DH_1"/>
    <property type="match status" value="1"/>
</dbReference>
<dbReference type="SUPFAM" id="SSF51735">
    <property type="entry name" value="NAD(P)-binding Rossmann-fold domains"/>
    <property type="match status" value="1"/>
</dbReference>
<dbReference type="GO" id="GO:0004617">
    <property type="term" value="F:phosphoglycerate dehydrogenase activity"/>
    <property type="evidence" value="ECO:0007669"/>
    <property type="project" value="UniProtKB-EC"/>
</dbReference>
<dbReference type="OrthoDB" id="9805416at2"/>
<evidence type="ECO:0000256" key="11">
    <source>
        <dbReference type="ARBA" id="ARBA00048731"/>
    </source>
</evidence>
<evidence type="ECO:0000256" key="5">
    <source>
        <dbReference type="ARBA" id="ARBA00013143"/>
    </source>
</evidence>
<keyword evidence="15" id="KW-1185">Reference proteome</keyword>
<sequence length="391" mass="42511">MYQIKTYNAIAKEGLAEFGDNYRINQTDDADAYMIRSVDLHDHVFPKNLKAIARCGAGFNNIPLDKALENGTAVFNTPGGNANAVKELVLASMIIASRNIVAAANWSANAKPGADITLRTEKEKTNFNGTELLGKTVAVIGLGHVGSLVANACLDLGMKVVGYDPYLTVDAAWRLSDRIKRASSIADAVTDADFVTVHVPKNDETTGLIADAKIAQMKPTTILLNFSRLGIVDNKAVVEALNEGRLGKYYTDFSDATILHHDNIVIMPHIGGSTIEAEINCARMAARETTEFLETGNIKNSVNLPDVSAPFESDHRITLIHKNIPNMIGQISTNLAGRGINIENLVNKAKGKYAYTMIDIDEVDKKTRDSIVETLSAIPAVTRVRFLTREK</sequence>
<evidence type="ECO:0000256" key="2">
    <source>
        <dbReference type="ARBA" id="ARBA00005216"/>
    </source>
</evidence>
<comment type="function">
    <text evidence="1">Catalyzes the reversible oxidation of 3-phospho-D-glycerate to 3-phosphonooxypyruvate, the first step of the phosphorylated L-serine biosynthesis pathway. Also catalyzes the reversible oxidation of 2-hydroxyglutarate to 2-oxoglutarate.</text>
</comment>
<evidence type="ECO:0000256" key="8">
    <source>
        <dbReference type="ARBA" id="ARBA00023027"/>
    </source>
</evidence>
<dbReference type="CDD" id="cd04901">
    <property type="entry name" value="ACT_3PGDH"/>
    <property type="match status" value="1"/>
</dbReference>
<dbReference type="InterPro" id="IPR006139">
    <property type="entry name" value="D-isomer_2_OHA_DH_cat_dom"/>
</dbReference>
<dbReference type="PANTHER" id="PTHR42938:SF47">
    <property type="entry name" value="HYDROXYPYRUVATE REDUCTASE"/>
    <property type="match status" value="1"/>
</dbReference>
<dbReference type="SUPFAM" id="SSF52283">
    <property type="entry name" value="Formate/glycerate dehydrogenase catalytic domain-like"/>
    <property type="match status" value="1"/>
</dbReference>
<feature type="domain" description="ACT" evidence="13">
    <location>
        <begin position="316"/>
        <end position="389"/>
    </location>
</feature>
<comment type="pathway">
    <text evidence="2">Amino-acid biosynthesis; L-serine biosynthesis; L-serine from 3-phospho-D-glycerate: step 1/3.</text>
</comment>
<accession>A0A6A8MED3</accession>
<dbReference type="SUPFAM" id="SSF55021">
    <property type="entry name" value="ACT-like"/>
    <property type="match status" value="1"/>
</dbReference>
<dbReference type="Pfam" id="PF02826">
    <property type="entry name" value="2-Hacid_dh_C"/>
    <property type="match status" value="1"/>
</dbReference>
<comment type="similarity">
    <text evidence="3 12">Belongs to the D-isomer specific 2-hydroxyacid dehydrogenase family.</text>
</comment>
<dbReference type="UniPathway" id="UPA00135">
    <property type="reaction ID" value="UER00196"/>
</dbReference>
<comment type="catalytic activity">
    <reaction evidence="11">
        <text>(2R)-3-phosphoglycerate + NAD(+) = 3-phosphooxypyruvate + NADH + H(+)</text>
        <dbReference type="Rhea" id="RHEA:12641"/>
        <dbReference type="ChEBI" id="CHEBI:15378"/>
        <dbReference type="ChEBI" id="CHEBI:18110"/>
        <dbReference type="ChEBI" id="CHEBI:57540"/>
        <dbReference type="ChEBI" id="CHEBI:57945"/>
        <dbReference type="ChEBI" id="CHEBI:58272"/>
        <dbReference type="EC" id="1.1.1.95"/>
    </reaction>
</comment>
<dbReference type="Proteomes" id="UP000438120">
    <property type="component" value="Unassembled WGS sequence"/>
</dbReference>
<dbReference type="InterPro" id="IPR029752">
    <property type="entry name" value="D-isomer_DH_CS1"/>
</dbReference>
<dbReference type="RefSeq" id="WP_154548648.1">
    <property type="nucleotide sequence ID" value="NZ_VUMX01000013.1"/>
</dbReference>
<dbReference type="Pfam" id="PF00389">
    <property type="entry name" value="2-Hacid_dh"/>
    <property type="match status" value="1"/>
</dbReference>
<dbReference type="PANTHER" id="PTHR42938">
    <property type="entry name" value="FORMATE DEHYDROGENASE 1"/>
    <property type="match status" value="1"/>
</dbReference>
<comment type="caution">
    <text evidence="14">The sequence shown here is derived from an EMBL/GenBank/DDBJ whole genome shotgun (WGS) entry which is preliminary data.</text>
</comment>
<keyword evidence="7 12" id="KW-0560">Oxidoreductase</keyword>
<comment type="catalytic activity">
    <reaction evidence="10">
        <text>(R)-2-hydroxyglutarate + NAD(+) = 2-oxoglutarate + NADH + H(+)</text>
        <dbReference type="Rhea" id="RHEA:49612"/>
        <dbReference type="ChEBI" id="CHEBI:15378"/>
        <dbReference type="ChEBI" id="CHEBI:15801"/>
        <dbReference type="ChEBI" id="CHEBI:16810"/>
        <dbReference type="ChEBI" id="CHEBI:57540"/>
        <dbReference type="ChEBI" id="CHEBI:57945"/>
        <dbReference type="EC" id="1.1.1.399"/>
    </reaction>
</comment>
<dbReference type="PROSITE" id="PS51671">
    <property type="entry name" value="ACT"/>
    <property type="match status" value="1"/>
</dbReference>
<evidence type="ECO:0000256" key="1">
    <source>
        <dbReference type="ARBA" id="ARBA00003800"/>
    </source>
</evidence>
<evidence type="ECO:0000256" key="6">
    <source>
        <dbReference type="ARBA" id="ARBA00021582"/>
    </source>
</evidence>
<gene>
    <name evidence="14" type="ORF">FYJ62_05715</name>
</gene>